<feature type="compositionally biased region" description="Low complexity" evidence="1">
    <location>
        <begin position="83"/>
        <end position="95"/>
    </location>
</feature>
<evidence type="ECO:0000313" key="5">
    <source>
        <dbReference type="Proteomes" id="UP000824782"/>
    </source>
</evidence>
<feature type="chain" id="PRO_5043933302" description="WAP domain-containing protein" evidence="2">
    <location>
        <begin position="26"/>
        <end position="174"/>
    </location>
</feature>
<protein>
    <recommendedName>
        <fullName evidence="3">WAP domain-containing protein</fullName>
    </recommendedName>
</protein>
<dbReference type="SMART" id="SM00217">
    <property type="entry name" value="WAP"/>
    <property type="match status" value="3"/>
</dbReference>
<evidence type="ECO:0000259" key="3">
    <source>
        <dbReference type="PROSITE" id="PS51390"/>
    </source>
</evidence>
<dbReference type="PROSITE" id="PS51390">
    <property type="entry name" value="WAP"/>
    <property type="match status" value="2"/>
</dbReference>
<evidence type="ECO:0000313" key="4">
    <source>
        <dbReference type="EMBL" id="KAG8540094.1"/>
    </source>
</evidence>
<organism evidence="4 5">
    <name type="scientific">Engystomops pustulosus</name>
    <name type="common">Tungara frog</name>
    <name type="synonym">Physalaemus pustulosus</name>
    <dbReference type="NCBI Taxonomy" id="76066"/>
    <lineage>
        <taxon>Eukaryota</taxon>
        <taxon>Metazoa</taxon>
        <taxon>Chordata</taxon>
        <taxon>Craniata</taxon>
        <taxon>Vertebrata</taxon>
        <taxon>Euteleostomi</taxon>
        <taxon>Amphibia</taxon>
        <taxon>Batrachia</taxon>
        <taxon>Anura</taxon>
        <taxon>Neobatrachia</taxon>
        <taxon>Hyloidea</taxon>
        <taxon>Leptodactylidae</taxon>
        <taxon>Leiuperinae</taxon>
        <taxon>Engystomops</taxon>
    </lineage>
</organism>
<reference evidence="4" key="1">
    <citation type="thesis" date="2020" institute="ProQuest LLC" country="789 East Eisenhower Parkway, Ann Arbor, MI, USA">
        <title>Comparative Genomics and Chromosome Evolution.</title>
        <authorList>
            <person name="Mudd A.B."/>
        </authorList>
    </citation>
    <scope>NUCLEOTIDE SEQUENCE</scope>
    <source>
        <strain evidence="4">237g6f4</strain>
        <tissue evidence="4">Blood</tissue>
    </source>
</reference>
<feature type="domain" description="WAP" evidence="3">
    <location>
        <begin position="126"/>
        <end position="174"/>
    </location>
</feature>
<dbReference type="InterPro" id="IPR050514">
    <property type="entry name" value="WAP_four-disulfide_core"/>
</dbReference>
<dbReference type="PANTHER" id="PTHR19441:SF98">
    <property type="entry name" value="WAP DOMAIN-CONTAINING PROTEIN"/>
    <property type="match status" value="1"/>
</dbReference>
<dbReference type="AlphaFoldDB" id="A0AAV6YRR4"/>
<comment type="caution">
    <text evidence="4">The sequence shown here is derived from an EMBL/GenBank/DDBJ whole genome shotgun (WGS) entry which is preliminary data.</text>
</comment>
<dbReference type="GO" id="GO:0045087">
    <property type="term" value="P:innate immune response"/>
    <property type="evidence" value="ECO:0007669"/>
    <property type="project" value="TreeGrafter"/>
</dbReference>
<dbReference type="SUPFAM" id="SSF57256">
    <property type="entry name" value="Elafin-like"/>
    <property type="match status" value="3"/>
</dbReference>
<dbReference type="GO" id="GO:0019731">
    <property type="term" value="P:antibacterial humoral response"/>
    <property type="evidence" value="ECO:0007669"/>
    <property type="project" value="TreeGrafter"/>
</dbReference>
<feature type="signal peptide" evidence="2">
    <location>
        <begin position="1"/>
        <end position="25"/>
    </location>
</feature>
<evidence type="ECO:0000256" key="2">
    <source>
        <dbReference type="SAM" id="SignalP"/>
    </source>
</evidence>
<dbReference type="Proteomes" id="UP000824782">
    <property type="component" value="Unassembled WGS sequence"/>
</dbReference>
<keyword evidence="2" id="KW-0732">Signal</keyword>
<gene>
    <name evidence="4" type="ORF">GDO81_019865</name>
</gene>
<dbReference type="EMBL" id="WNYA01011626">
    <property type="protein sequence ID" value="KAG8540094.1"/>
    <property type="molecule type" value="Genomic_DNA"/>
</dbReference>
<proteinExistence type="predicted"/>
<feature type="region of interest" description="Disordered" evidence="1">
    <location>
        <begin position="77"/>
        <end position="97"/>
    </location>
</feature>
<dbReference type="Pfam" id="PF00095">
    <property type="entry name" value="WAP"/>
    <property type="match status" value="3"/>
</dbReference>
<dbReference type="GO" id="GO:0004867">
    <property type="term" value="F:serine-type endopeptidase inhibitor activity"/>
    <property type="evidence" value="ECO:0007669"/>
    <property type="project" value="TreeGrafter"/>
</dbReference>
<dbReference type="PRINTS" id="PR00003">
    <property type="entry name" value="4DISULPHCORE"/>
</dbReference>
<dbReference type="Gene3D" id="4.10.75.10">
    <property type="entry name" value="Elafin-like"/>
    <property type="match status" value="3"/>
</dbReference>
<dbReference type="InterPro" id="IPR036645">
    <property type="entry name" value="Elafin-like_sf"/>
</dbReference>
<dbReference type="GO" id="GO:0005615">
    <property type="term" value="C:extracellular space"/>
    <property type="evidence" value="ECO:0007669"/>
    <property type="project" value="TreeGrafter"/>
</dbReference>
<name>A0AAV6YRR4_ENGPU</name>
<dbReference type="PANTHER" id="PTHR19441">
    <property type="entry name" value="WHEY ACDIC PROTEIN WAP"/>
    <property type="match status" value="1"/>
</dbReference>
<feature type="domain" description="WAP" evidence="3">
    <location>
        <begin position="26"/>
        <end position="77"/>
    </location>
</feature>
<sequence>MKMSPIQASFLGVFLCLVALRITSGATEKDGVCPPERFYKKINPNEVSPPPCKNDAGCPENQKCCSDNGARFCKPPARERDGSCPTSPTVTPTSERSSDMCTSDSKCAPGALCCFVDSGKRCTPDLGEKKGSCVSASRLFCSRPQRSLCLNDTGCSGTSKCCRVMCGMMCKVPA</sequence>
<accession>A0AAV6YRR4</accession>
<evidence type="ECO:0000256" key="1">
    <source>
        <dbReference type="SAM" id="MobiDB-lite"/>
    </source>
</evidence>
<dbReference type="InterPro" id="IPR008197">
    <property type="entry name" value="WAP_dom"/>
</dbReference>
<keyword evidence="5" id="KW-1185">Reference proteome</keyword>